<proteinExistence type="predicted"/>
<organism evidence="1">
    <name type="scientific">viral metagenome</name>
    <dbReference type="NCBI Taxonomy" id="1070528"/>
    <lineage>
        <taxon>unclassified sequences</taxon>
        <taxon>metagenomes</taxon>
        <taxon>organismal metagenomes</taxon>
    </lineage>
</organism>
<accession>A0A6M3IWM3</accession>
<protein>
    <submittedName>
        <fullName evidence="1">Uncharacterized protein</fullName>
    </submittedName>
</protein>
<dbReference type="EMBL" id="MT141428">
    <property type="protein sequence ID" value="QJA61032.1"/>
    <property type="molecule type" value="Genomic_DNA"/>
</dbReference>
<dbReference type="AlphaFoldDB" id="A0A6M3IWM3"/>
<gene>
    <name evidence="1" type="ORF">MM415B01009_0033</name>
</gene>
<evidence type="ECO:0000313" key="1">
    <source>
        <dbReference type="EMBL" id="QJA61032.1"/>
    </source>
</evidence>
<name>A0A6M3IWM3_9ZZZZ</name>
<reference evidence="1" key="1">
    <citation type="submission" date="2020-03" db="EMBL/GenBank/DDBJ databases">
        <title>The deep terrestrial virosphere.</title>
        <authorList>
            <person name="Holmfeldt K."/>
            <person name="Nilsson E."/>
            <person name="Simone D."/>
            <person name="Lopez-Fernandez M."/>
            <person name="Wu X."/>
            <person name="de Brujin I."/>
            <person name="Lundin D."/>
            <person name="Andersson A."/>
            <person name="Bertilsson S."/>
            <person name="Dopson M."/>
        </authorList>
    </citation>
    <scope>NUCLEOTIDE SEQUENCE</scope>
    <source>
        <strain evidence="1">MM415B01009</strain>
    </source>
</reference>
<sequence length="66" mass="7849">MYIKQYIKRLIGNHFYKLGDDIFLIKDGMKSVTILPSEKKAIKYINGTLYHYKKLKIVHSYVRGQQ</sequence>